<organism evidence="4 5">
    <name type="scientific">Sarocladium strictum</name>
    <name type="common">Black bundle disease fungus</name>
    <name type="synonym">Acremonium strictum</name>
    <dbReference type="NCBI Taxonomy" id="5046"/>
    <lineage>
        <taxon>Eukaryota</taxon>
        <taxon>Fungi</taxon>
        <taxon>Dikarya</taxon>
        <taxon>Ascomycota</taxon>
        <taxon>Pezizomycotina</taxon>
        <taxon>Sordariomycetes</taxon>
        <taxon>Hypocreomycetidae</taxon>
        <taxon>Hypocreales</taxon>
        <taxon>Sarocladiaceae</taxon>
        <taxon>Sarocladium</taxon>
    </lineage>
</organism>
<keyword evidence="5" id="KW-1185">Reference proteome</keyword>
<dbReference type="FunFam" id="3.40.50.11210:FF:000007">
    <property type="entry name" value="Tuberous sclerosis 2"/>
    <property type="match status" value="1"/>
</dbReference>
<feature type="region of interest" description="Disordered" evidence="2">
    <location>
        <begin position="739"/>
        <end position="789"/>
    </location>
</feature>
<accession>A0AA39GTR2</accession>
<gene>
    <name evidence="4" type="ORF">NLU13_1874</name>
</gene>
<feature type="compositionally biased region" description="Polar residues" evidence="2">
    <location>
        <begin position="748"/>
        <end position="769"/>
    </location>
</feature>
<feature type="region of interest" description="Disordered" evidence="2">
    <location>
        <begin position="1561"/>
        <end position="1588"/>
    </location>
</feature>
<evidence type="ECO:0000256" key="2">
    <source>
        <dbReference type="SAM" id="MobiDB-lite"/>
    </source>
</evidence>
<dbReference type="Gene3D" id="3.40.50.11210">
    <property type="entry name" value="Rap/Ran-GAP"/>
    <property type="match status" value="1"/>
</dbReference>
<dbReference type="InterPro" id="IPR024584">
    <property type="entry name" value="Tuberin_N"/>
</dbReference>
<dbReference type="GO" id="GO:0005096">
    <property type="term" value="F:GTPase activator activity"/>
    <property type="evidence" value="ECO:0007669"/>
    <property type="project" value="UniProtKB-KW"/>
</dbReference>
<comment type="caution">
    <text evidence="4">The sequence shown here is derived from an EMBL/GenBank/DDBJ whole genome shotgun (WGS) entry which is preliminary data.</text>
</comment>
<feature type="compositionally biased region" description="Low complexity" evidence="2">
    <location>
        <begin position="1515"/>
        <end position="1533"/>
    </location>
</feature>
<evidence type="ECO:0000313" key="4">
    <source>
        <dbReference type="EMBL" id="KAK0392379.1"/>
    </source>
</evidence>
<feature type="compositionally biased region" description="Polar residues" evidence="2">
    <location>
        <begin position="11"/>
        <end position="20"/>
    </location>
</feature>
<feature type="compositionally biased region" description="Basic and acidic residues" evidence="2">
    <location>
        <begin position="818"/>
        <end position="827"/>
    </location>
</feature>
<feature type="compositionally biased region" description="Polar residues" evidence="2">
    <location>
        <begin position="1534"/>
        <end position="1547"/>
    </location>
</feature>
<feature type="compositionally biased region" description="Polar residues" evidence="2">
    <location>
        <begin position="1505"/>
        <end position="1514"/>
    </location>
</feature>
<protein>
    <recommendedName>
        <fullName evidence="3">Rap-GAP domain-containing protein</fullName>
    </recommendedName>
</protein>
<evidence type="ECO:0000313" key="5">
    <source>
        <dbReference type="Proteomes" id="UP001175261"/>
    </source>
</evidence>
<feature type="compositionally biased region" description="Polar residues" evidence="2">
    <location>
        <begin position="1566"/>
        <end position="1588"/>
    </location>
</feature>
<feature type="domain" description="Rap-GAP" evidence="3">
    <location>
        <begin position="1260"/>
        <end position="1504"/>
    </location>
</feature>
<name>A0AA39GTR2_SARSR</name>
<feature type="region of interest" description="Disordered" evidence="2">
    <location>
        <begin position="1504"/>
        <end position="1547"/>
    </location>
</feature>
<proteinExistence type="predicted"/>
<dbReference type="InterPro" id="IPR018515">
    <property type="entry name" value="Tuberin-type_domain"/>
</dbReference>
<feature type="region of interest" description="Disordered" evidence="2">
    <location>
        <begin position="817"/>
        <end position="837"/>
    </location>
</feature>
<dbReference type="Proteomes" id="UP001175261">
    <property type="component" value="Unassembled WGS sequence"/>
</dbReference>
<dbReference type="GO" id="GO:0032007">
    <property type="term" value="P:negative regulation of TOR signaling"/>
    <property type="evidence" value="ECO:0007669"/>
    <property type="project" value="TreeGrafter"/>
</dbReference>
<feature type="region of interest" description="Disordered" evidence="2">
    <location>
        <begin position="1"/>
        <end position="56"/>
    </location>
</feature>
<keyword evidence="1" id="KW-0343">GTPase activation</keyword>
<evidence type="ECO:0000259" key="3">
    <source>
        <dbReference type="PROSITE" id="PS50085"/>
    </source>
</evidence>
<dbReference type="PROSITE" id="PS50085">
    <property type="entry name" value="RAPGAP"/>
    <property type="match status" value="1"/>
</dbReference>
<dbReference type="InterPro" id="IPR016024">
    <property type="entry name" value="ARM-type_fold"/>
</dbReference>
<dbReference type="InterPro" id="IPR000331">
    <property type="entry name" value="Rap/Ran_GAP_dom"/>
</dbReference>
<feature type="compositionally biased region" description="Polar residues" evidence="2">
    <location>
        <begin position="27"/>
        <end position="46"/>
    </location>
</feature>
<reference evidence="4" key="1">
    <citation type="submission" date="2022-10" db="EMBL/GenBank/DDBJ databases">
        <title>Determination and structural analysis of whole genome sequence of Sarocladium strictum F4-1.</title>
        <authorList>
            <person name="Hu L."/>
            <person name="Jiang Y."/>
        </authorList>
    </citation>
    <scope>NUCLEOTIDE SEQUENCE</scope>
    <source>
        <strain evidence="4">F4-1</strain>
    </source>
</reference>
<dbReference type="EMBL" id="JAPDFR010000001">
    <property type="protein sequence ID" value="KAK0392379.1"/>
    <property type="molecule type" value="Genomic_DNA"/>
</dbReference>
<dbReference type="GO" id="GO:0051056">
    <property type="term" value="P:regulation of small GTPase mediated signal transduction"/>
    <property type="evidence" value="ECO:0007669"/>
    <property type="project" value="InterPro"/>
</dbReference>
<dbReference type="Pfam" id="PF03542">
    <property type="entry name" value="Tuberin"/>
    <property type="match status" value="1"/>
</dbReference>
<dbReference type="GO" id="GO:0033596">
    <property type="term" value="C:TSC1-TSC2 complex"/>
    <property type="evidence" value="ECO:0007669"/>
    <property type="project" value="TreeGrafter"/>
</dbReference>
<dbReference type="Pfam" id="PF11864">
    <property type="entry name" value="DUF3384"/>
    <property type="match status" value="1"/>
</dbReference>
<dbReference type="Pfam" id="PF02145">
    <property type="entry name" value="Rap_GAP"/>
    <property type="match status" value="1"/>
</dbReference>
<dbReference type="PANTHER" id="PTHR10063:SF0">
    <property type="entry name" value="TUBERIN"/>
    <property type="match status" value="1"/>
</dbReference>
<dbReference type="SUPFAM" id="SSF48371">
    <property type="entry name" value="ARM repeat"/>
    <property type="match status" value="1"/>
</dbReference>
<evidence type="ECO:0000256" key="1">
    <source>
        <dbReference type="ARBA" id="ARBA00022468"/>
    </source>
</evidence>
<dbReference type="InterPro" id="IPR027107">
    <property type="entry name" value="Tuberin/Ral-act_asu"/>
</dbReference>
<dbReference type="GO" id="GO:0005634">
    <property type="term" value="C:nucleus"/>
    <property type="evidence" value="ECO:0007669"/>
    <property type="project" value="InterPro"/>
</dbReference>
<sequence length="1605" mass="178666">MSRLHGDDNPATDSSRTSGIANVFRGLSSSKSTKSTPIAAPQSSSPLPIPPTEISTSMRKLSPSHMDAFERLKHGSLSERIAASHTLRHAISEYPLNPVLDIWYAAKDLIEPSQPAHARTAGWELLSECVKHSGSTDLERKEYFQTLSAKSHPEDAHLQLAAMSDLTAGGRVLNGFDYELLPLLTRWLQDSYDAVRQARRSQGTRSKSSHKARASLSGEEKNFNSLFSFLTDVIKFSFNNADEAAVAGLLDCLLRICKSTSVTDDLKSSIALVEAIVTFGSIPSQRLEACVHVLSSIFTLVSALSKDAWRTLAHLCRSHYGQAIVRMLLDILRNLTPGHTIDKELYRRIKGALAVLQKLLTKTSEKGYPAVPYALLIDGLAKTVDATSSSRPHLCVLEIIDTLLGSDDEPVHASMIDEDWSAALNVVTACFNKLDPNPEVGTNPQSKDDQEAIRPELQRLVQRLDALLAAKSTHYIPRQQIIEFFTQLHPILSENAAATLLAYFKEFRCCSPLDLEWERNMEIVLEGFFRDRARSSATRIKALETLKDAFEVVDLVGAETGQNFVPRLARSLLEDATDEADTSVLEVALDIISTIAVDCSMDLFEEIVSTLRGIVLNDRLKSPIASATLPRTVSPGTLDRQYYSPEQSPSNVATKASVKMFLLTMNHDSVKAVKLYNSLVTVVKSNLCEVDARLTAMKLLFRLRSDWANRVYVTNDLDTSRPATALGRTEDALFRKQNDEIGHFPRSSRGNQDAVTRSTRGVSFSQSPMQERGIPVRSASGPKPGAGKMTHMWKLPDPDALPVAPPTHISPVVLTHLDAGDGSDKEPSNVAEGSKSTDEPIISVLNTSAWLEAIITVLKGCDWEVYSFVLVHLPAQLLNHTFFADAVGHVQDMRRLLCEHIKSNSFQEPPHASGLWRADVAICIYHILTTLLSYHEHLYKGDEDDMVRVFGLGITQWERTARGCIHALSMCCHELPLSVSKTLIQTLNQMATIITQPSVAIHILEFLASLSRLQNVYVNFREEEYKTIFGICFRYLDYTRDKRRSNRASHINEVTPGSSQHANVSENSRPSAAEDVPQYVYALAYHVLIFWFLALKLPDRAVYVAWISKRLFSDADGPGSETDDYALTTMDFMQRVCYADVDESAEDGNFTEERFGEIQKRRWLIGNSIVTVKQATLTGWAQIVKRQPSGISSYLIRESFQPPPPHQAQSYVDVSREGQWTKNNILPSHLLIQLLSPPPQTWEATRPIPLPNDDATERSIKVLDRNSTVDGHKIGVIYIGEGQTQETDILANVAGSSDYAAFLNRLGTLTRLKGAKFNTQGLDREHDSDGEYTYCWRDRVTEIVFHVTTQMPTNIDHDPQLSQKKKHIGNDFVNIIFNDSGLPFEFNTFPSQFNYVNIVITPASRTTFVAAREAADRKREGLSGPQAFYMVHVLSKPGFPEISPASEPKMLSSEALPTFIRLLALNASVFSMVWETRHGGEHVSSWRSRLREIRRLREKHISKLATENANNPSTQAQHGQQMQQPPQLYQQQQSDASRPGSSVRDSLTSLRRTSVATFFTSTTASEQASHRSSTISTSNATADTETGTNSGLEWIMDSVDFSRWA</sequence>
<dbReference type="InterPro" id="IPR035974">
    <property type="entry name" value="Rap/Ran-GAP_sf"/>
</dbReference>
<dbReference type="PANTHER" id="PTHR10063">
    <property type="entry name" value="TUBERIN"/>
    <property type="match status" value="1"/>
</dbReference>
<dbReference type="SUPFAM" id="SSF111347">
    <property type="entry name" value="Rap/Ran-GAP"/>
    <property type="match status" value="1"/>
</dbReference>